<comment type="caution">
    <text evidence="5">The sequence shown here is derived from an EMBL/GenBank/DDBJ whole genome shotgun (WGS) entry which is preliminary data.</text>
</comment>
<dbReference type="SUPFAM" id="SSF52266">
    <property type="entry name" value="SGNH hydrolase"/>
    <property type="match status" value="1"/>
</dbReference>
<feature type="domain" description="SGNH hydrolase-type esterase" evidence="4">
    <location>
        <begin position="9"/>
        <end position="195"/>
    </location>
</feature>
<evidence type="ECO:0000259" key="4">
    <source>
        <dbReference type="Pfam" id="PF13472"/>
    </source>
</evidence>
<evidence type="ECO:0000256" key="3">
    <source>
        <dbReference type="SAM" id="MobiDB-lite"/>
    </source>
</evidence>
<dbReference type="Pfam" id="PF13472">
    <property type="entry name" value="Lipase_GDSL_2"/>
    <property type="match status" value="1"/>
</dbReference>
<evidence type="ECO:0000313" key="6">
    <source>
        <dbReference type="Proteomes" id="UP001651050"/>
    </source>
</evidence>
<feature type="region of interest" description="Disordered" evidence="3">
    <location>
        <begin position="1"/>
        <end position="21"/>
    </location>
</feature>
<proteinExistence type="inferred from homology"/>
<sequence length="236" mass="25901">MTRTLHIAGDSTAGPKSRAAAPETGWGMALPYYLDDAVAVANHARNGRSTRSFVAQGRLDALARDLRPDDVLLIQFGHNDAKVEDPERHTEPWTSYTEHLARFLGIARDAGARPVLATSVERRRFDAAGRAVPAHGEYPDAVRALAARKSVPLVDVQRESLALWDELGPERTLHHFFHAPDGRRDDTHFNPPGAAAVARIVAAGLVGAGVLRDSDVRRLDEDVPDEWFRWLEGDPA</sequence>
<dbReference type="Proteomes" id="UP001651050">
    <property type="component" value="Unassembled WGS sequence"/>
</dbReference>
<evidence type="ECO:0000256" key="2">
    <source>
        <dbReference type="ARBA" id="ARBA00022801"/>
    </source>
</evidence>
<dbReference type="Gene3D" id="3.40.50.1110">
    <property type="entry name" value="SGNH hydrolase"/>
    <property type="match status" value="1"/>
</dbReference>
<reference evidence="5 6" key="1">
    <citation type="submission" date="2022-02" db="EMBL/GenBank/DDBJ databases">
        <title>The car tank lid bacteriome: a reservoir of bacteria with potential in bioremediation of fuel.</title>
        <authorList>
            <person name="Vidal-Verdu A."/>
            <person name="Gomez-Martinez D."/>
            <person name="Latorre-Perez A."/>
            <person name="Pereto J."/>
            <person name="Porcar M."/>
        </authorList>
    </citation>
    <scope>NUCLEOTIDE SEQUENCE [LARGE SCALE GENOMIC DNA]</scope>
    <source>
        <strain evidence="5 6">4D.3</strain>
    </source>
</reference>
<keyword evidence="6" id="KW-1185">Reference proteome</keyword>
<dbReference type="InterPro" id="IPR037459">
    <property type="entry name" value="RhgT-like"/>
</dbReference>
<comment type="similarity">
    <text evidence="1">Belongs to the 'GDSL' lipolytic enzyme family.</text>
</comment>
<keyword evidence="2" id="KW-0378">Hydrolase</keyword>
<dbReference type="PANTHER" id="PTHR43695">
    <property type="entry name" value="PUTATIVE (AFU_ORTHOLOGUE AFUA_2G17250)-RELATED"/>
    <property type="match status" value="1"/>
</dbReference>
<protein>
    <submittedName>
        <fullName evidence="5">Rhamnogalacturonan acetylesterase</fullName>
    </submittedName>
</protein>
<accession>A0ABT0J120</accession>
<name>A0ABT0J120_9MICO</name>
<dbReference type="CDD" id="cd01821">
    <property type="entry name" value="Rhamnogalacturan_acetylesterase_like"/>
    <property type="match status" value="1"/>
</dbReference>
<evidence type="ECO:0000256" key="1">
    <source>
        <dbReference type="ARBA" id="ARBA00008668"/>
    </source>
</evidence>
<organism evidence="5 6">
    <name type="scientific">Isoptericola peretonis</name>
    <dbReference type="NCBI Taxonomy" id="2918523"/>
    <lineage>
        <taxon>Bacteria</taxon>
        <taxon>Bacillati</taxon>
        <taxon>Actinomycetota</taxon>
        <taxon>Actinomycetes</taxon>
        <taxon>Micrococcales</taxon>
        <taxon>Promicromonosporaceae</taxon>
        <taxon>Isoptericola</taxon>
    </lineage>
</organism>
<dbReference type="InterPro" id="IPR013830">
    <property type="entry name" value="SGNH_hydro"/>
</dbReference>
<dbReference type="PANTHER" id="PTHR43695:SF1">
    <property type="entry name" value="RHAMNOGALACTURONAN ACETYLESTERASE"/>
    <property type="match status" value="1"/>
</dbReference>
<evidence type="ECO:0000313" key="5">
    <source>
        <dbReference type="EMBL" id="MCK9793104.1"/>
    </source>
</evidence>
<gene>
    <name evidence="5" type="ORF">M1843_05005</name>
</gene>
<dbReference type="InterPro" id="IPR036514">
    <property type="entry name" value="SGNH_hydro_sf"/>
</dbReference>
<dbReference type="RefSeq" id="WP_416342971.1">
    <property type="nucleotide sequence ID" value="NZ_JALQCY010000002.1"/>
</dbReference>
<dbReference type="EMBL" id="JALQCY010000002">
    <property type="protein sequence ID" value="MCK9793104.1"/>
    <property type="molecule type" value="Genomic_DNA"/>
</dbReference>